<dbReference type="AlphaFoldDB" id="A0A4V3XBT0"/>
<dbReference type="OrthoDB" id="3154249at2759"/>
<evidence type="ECO:0000313" key="3">
    <source>
        <dbReference type="Proteomes" id="UP000308199"/>
    </source>
</evidence>
<comment type="caution">
    <text evidence="2">The sequence shown here is derived from an EMBL/GenBank/DDBJ whole genome shotgun (WGS) entry which is preliminary data.</text>
</comment>
<gene>
    <name evidence="2" type="ORF">EW145_g6476</name>
</gene>
<protein>
    <submittedName>
        <fullName evidence="2">Uncharacterized protein</fullName>
    </submittedName>
</protein>
<sequence>MQVYTPPPMSPMSFARHQANRRSQLLTPTSHFPSRMLPPPGTMPRILPGTRTTKRLDVGSSLKVTCLHGAAALTRLPCTVQIGTTVEVRRFNMRMNMWMPWIPGVIIGRRMERFHAGTEVELYDVQTMYPNVWMETYIPFLGELRDGLHYSPSDSACEMMDKVAELKKVYACVQLPQANGSIAPAWVPAIVTTKRTDPSPVVFVLSGQLGQKYVPAPHILPFNPETAQAIIKTGQIVCWEKGAN</sequence>
<accession>A0A4V3XBT0</accession>
<proteinExistence type="predicted"/>
<keyword evidence="3" id="KW-1185">Reference proteome</keyword>
<reference evidence="2 3" key="1">
    <citation type="submission" date="2019-02" db="EMBL/GenBank/DDBJ databases">
        <title>Genome sequencing of the rare red list fungi Phellinidium pouzarii.</title>
        <authorList>
            <person name="Buettner E."/>
            <person name="Kellner H."/>
        </authorList>
    </citation>
    <scope>NUCLEOTIDE SEQUENCE [LARGE SCALE GENOMIC DNA]</scope>
    <source>
        <strain evidence="2 3">DSM 108285</strain>
    </source>
</reference>
<feature type="region of interest" description="Disordered" evidence="1">
    <location>
        <begin position="29"/>
        <end position="48"/>
    </location>
</feature>
<dbReference type="Proteomes" id="UP000308199">
    <property type="component" value="Unassembled WGS sequence"/>
</dbReference>
<evidence type="ECO:0000256" key="1">
    <source>
        <dbReference type="SAM" id="MobiDB-lite"/>
    </source>
</evidence>
<evidence type="ECO:0000313" key="2">
    <source>
        <dbReference type="EMBL" id="THH03163.1"/>
    </source>
</evidence>
<organism evidence="2 3">
    <name type="scientific">Phellinidium pouzarii</name>
    <dbReference type="NCBI Taxonomy" id="167371"/>
    <lineage>
        <taxon>Eukaryota</taxon>
        <taxon>Fungi</taxon>
        <taxon>Dikarya</taxon>
        <taxon>Basidiomycota</taxon>
        <taxon>Agaricomycotina</taxon>
        <taxon>Agaricomycetes</taxon>
        <taxon>Hymenochaetales</taxon>
        <taxon>Hymenochaetaceae</taxon>
        <taxon>Phellinidium</taxon>
    </lineage>
</organism>
<name>A0A4V3XBT0_9AGAM</name>
<dbReference type="EMBL" id="SGPK01000491">
    <property type="protein sequence ID" value="THH03163.1"/>
    <property type="molecule type" value="Genomic_DNA"/>
</dbReference>